<dbReference type="InterPro" id="IPR006860">
    <property type="entry name" value="FecR"/>
</dbReference>
<proteinExistence type="predicted"/>
<keyword evidence="3" id="KW-0472">Membrane</keyword>
<evidence type="ECO:0000313" key="4">
    <source>
        <dbReference type="Proteomes" id="UP001268036"/>
    </source>
</evidence>
<dbReference type="Pfam" id="PF04773">
    <property type="entry name" value="FecR"/>
    <property type="match status" value="1"/>
</dbReference>
<dbReference type="RefSeq" id="WP_309754968.1">
    <property type="nucleotide sequence ID" value="NZ_JAVJAF010000001.1"/>
</dbReference>
<name>A0AAJ2BTV4_9PSED</name>
<dbReference type="Pfam" id="PF16220">
    <property type="entry name" value="DUF4880"/>
    <property type="match status" value="1"/>
</dbReference>
<dbReference type="PANTHER" id="PTHR30273:SF2">
    <property type="entry name" value="PROTEIN FECR"/>
    <property type="match status" value="1"/>
</dbReference>
<dbReference type="Gene3D" id="2.60.120.1440">
    <property type="match status" value="1"/>
</dbReference>
<dbReference type="InterPro" id="IPR012373">
    <property type="entry name" value="Ferrdict_sens_TM"/>
</dbReference>
<dbReference type="Proteomes" id="UP001268036">
    <property type="component" value="Unassembled WGS sequence"/>
</dbReference>
<protein>
    <submittedName>
        <fullName evidence="3">Transmembrane sensor</fullName>
    </submittedName>
</protein>
<feature type="domain" description="FecR protein" evidence="1">
    <location>
        <begin position="116"/>
        <end position="202"/>
    </location>
</feature>
<accession>A0AAJ2BTV4</accession>
<keyword evidence="3" id="KW-0812">Transmembrane</keyword>
<sequence>MTPPAGPSDQDIADAAVDWCIRLHEPECSAADHAAFDRWLAQDPRHRQEYQRVERTWQLSGLIPAQASRAPNRVRRRPHRPLATAALLLLGFALAGWGGWEQGWLPNDYHRYQAEHGLRRVLLPDGSELELDQRSTLSFANFKDRRQVWLSQGSAYFHASHDALHPFQVQAGQVMVTVTGTRFSVRALGDEVRVIVAEGSVKVASHADGEDAILTPGTQARYRAGQDRPEVGSVDLDTALAWRSGRLVLNDLTLAEALPLINPYLDHPLVLADAATGALRVGGVFGTDNLQALVQGLPQILPVTVQSATDGRLKIARRATAAKSR</sequence>
<dbReference type="PIRSF" id="PIRSF018266">
    <property type="entry name" value="FecR"/>
    <property type="match status" value="1"/>
</dbReference>
<feature type="domain" description="FecR N-terminal" evidence="2">
    <location>
        <begin position="14"/>
        <end position="55"/>
    </location>
</feature>
<evidence type="ECO:0000259" key="1">
    <source>
        <dbReference type="Pfam" id="PF04773"/>
    </source>
</evidence>
<dbReference type="GO" id="GO:0016989">
    <property type="term" value="F:sigma factor antagonist activity"/>
    <property type="evidence" value="ECO:0007669"/>
    <property type="project" value="TreeGrafter"/>
</dbReference>
<evidence type="ECO:0000313" key="3">
    <source>
        <dbReference type="EMBL" id="MDR6232853.1"/>
    </source>
</evidence>
<dbReference type="AlphaFoldDB" id="A0AAJ2BTV4"/>
<dbReference type="InterPro" id="IPR032623">
    <property type="entry name" value="FecR_N"/>
</dbReference>
<comment type="caution">
    <text evidence="3">The sequence shown here is derived from an EMBL/GenBank/DDBJ whole genome shotgun (WGS) entry which is preliminary data.</text>
</comment>
<evidence type="ECO:0000259" key="2">
    <source>
        <dbReference type="Pfam" id="PF16220"/>
    </source>
</evidence>
<dbReference type="PANTHER" id="PTHR30273">
    <property type="entry name" value="PERIPLASMIC SIGNAL SENSOR AND SIGMA FACTOR ACTIVATOR FECR-RELATED"/>
    <property type="match status" value="1"/>
</dbReference>
<gene>
    <name evidence="3" type="ORF">QE440_000594</name>
</gene>
<organism evidence="3 4">
    <name type="scientific">Pseudomonas oryzihabitans</name>
    <dbReference type="NCBI Taxonomy" id="47885"/>
    <lineage>
        <taxon>Bacteria</taxon>
        <taxon>Pseudomonadati</taxon>
        <taxon>Pseudomonadota</taxon>
        <taxon>Gammaproteobacteria</taxon>
        <taxon>Pseudomonadales</taxon>
        <taxon>Pseudomonadaceae</taxon>
        <taxon>Pseudomonas</taxon>
    </lineage>
</organism>
<reference evidence="3" key="1">
    <citation type="submission" date="2023-08" db="EMBL/GenBank/DDBJ databases">
        <title>Functional and genomic diversity of the sorghum phyllosphere microbiome.</title>
        <authorList>
            <person name="Shade A."/>
        </authorList>
    </citation>
    <scope>NUCLEOTIDE SEQUENCE</scope>
    <source>
        <strain evidence="3">SORGH_AS_0201</strain>
    </source>
</reference>
<dbReference type="EMBL" id="JAVJAF010000001">
    <property type="protein sequence ID" value="MDR6232853.1"/>
    <property type="molecule type" value="Genomic_DNA"/>
</dbReference>